<evidence type="ECO:0000256" key="3">
    <source>
        <dbReference type="ARBA" id="ARBA00022691"/>
    </source>
</evidence>
<evidence type="ECO:0000313" key="6">
    <source>
        <dbReference type="Proteomes" id="UP000427716"/>
    </source>
</evidence>
<dbReference type="InterPro" id="IPR046977">
    <property type="entry name" value="RsmC/RlmG"/>
</dbReference>
<dbReference type="InterPro" id="IPR029063">
    <property type="entry name" value="SAM-dependent_MTases_sf"/>
</dbReference>
<dbReference type="Gene3D" id="3.40.50.150">
    <property type="entry name" value="Vaccinia Virus protein VP39"/>
    <property type="match status" value="1"/>
</dbReference>
<reference evidence="5 6" key="1">
    <citation type="submission" date="2019-11" db="EMBL/GenBank/DDBJ databases">
        <authorList>
            <person name="Zhang J."/>
            <person name="Sun C."/>
        </authorList>
    </citation>
    <scope>NUCLEOTIDE SEQUENCE [LARGE SCALE GENOMIC DNA]</scope>
    <source>
        <strain evidence="6">sp2</strain>
    </source>
</reference>
<keyword evidence="2 5" id="KW-0808">Transferase</keyword>
<keyword evidence="1 5" id="KW-0489">Methyltransferase</keyword>
<keyword evidence="6" id="KW-1185">Reference proteome</keyword>
<dbReference type="AlphaFoldDB" id="A0A6I6CXM6"/>
<dbReference type="Proteomes" id="UP000427716">
    <property type="component" value="Chromosome"/>
</dbReference>
<dbReference type="SUPFAM" id="SSF53335">
    <property type="entry name" value="S-adenosyl-L-methionine-dependent methyltransferases"/>
    <property type="match status" value="1"/>
</dbReference>
<gene>
    <name evidence="5" type="ORF">GM160_09805</name>
</gene>
<dbReference type="GO" id="GO:0032259">
    <property type="term" value="P:methylation"/>
    <property type="evidence" value="ECO:0007669"/>
    <property type="project" value="UniProtKB-KW"/>
</dbReference>
<dbReference type="InterPro" id="IPR007848">
    <property type="entry name" value="Small_mtfrase_dom"/>
</dbReference>
<keyword evidence="3" id="KW-0949">S-adenosyl-L-methionine</keyword>
<name>A0A6I6CXM6_9GAMM</name>
<dbReference type="PANTHER" id="PTHR47816:SF4">
    <property type="entry name" value="RIBOSOMAL RNA SMALL SUBUNIT METHYLTRANSFERASE C"/>
    <property type="match status" value="1"/>
</dbReference>
<dbReference type="RefSeq" id="WP_136866544.1">
    <property type="nucleotide sequence ID" value="NZ_CP046415.1"/>
</dbReference>
<sequence>MSPAPNAKTIDALRRDQIIDCELLGQRLTFHSTWGLFSPREIDAGTRLLLEHTPVPPAGSIIVDLGCGYGPIGATMAKACPDGRVILLDKDFVAVDYAQGNLGRNRLANAEARLSNGLSAVDGEGFDRLYSNVPAKVGKEMWQIMLFDTWRGLNRGGEVWFVSINGLREYFKRTMKEQFGNYEKVKQGKTYTVHRAVKE</sequence>
<dbReference type="Pfam" id="PF05175">
    <property type="entry name" value="MTS"/>
    <property type="match status" value="1"/>
</dbReference>
<dbReference type="GO" id="GO:0008757">
    <property type="term" value="F:S-adenosylmethionine-dependent methyltransferase activity"/>
    <property type="evidence" value="ECO:0007669"/>
    <property type="project" value="InterPro"/>
</dbReference>
<evidence type="ECO:0000313" key="5">
    <source>
        <dbReference type="EMBL" id="QGT79156.1"/>
    </source>
</evidence>
<evidence type="ECO:0000256" key="2">
    <source>
        <dbReference type="ARBA" id="ARBA00022679"/>
    </source>
</evidence>
<dbReference type="EMBL" id="CP046415">
    <property type="protein sequence ID" value="QGT79156.1"/>
    <property type="molecule type" value="Genomic_DNA"/>
</dbReference>
<dbReference type="CDD" id="cd02440">
    <property type="entry name" value="AdoMet_MTases"/>
    <property type="match status" value="1"/>
</dbReference>
<evidence type="ECO:0000256" key="1">
    <source>
        <dbReference type="ARBA" id="ARBA00022603"/>
    </source>
</evidence>
<feature type="domain" description="Methyltransferase small" evidence="4">
    <location>
        <begin position="28"/>
        <end position="194"/>
    </location>
</feature>
<organism evidence="5 6">
    <name type="scientific">Guyparkeria halophila</name>
    <dbReference type="NCBI Taxonomy" id="47960"/>
    <lineage>
        <taxon>Bacteria</taxon>
        <taxon>Pseudomonadati</taxon>
        <taxon>Pseudomonadota</taxon>
        <taxon>Gammaproteobacteria</taxon>
        <taxon>Chromatiales</taxon>
        <taxon>Thioalkalibacteraceae</taxon>
        <taxon>Guyparkeria</taxon>
    </lineage>
</organism>
<evidence type="ECO:0000259" key="4">
    <source>
        <dbReference type="Pfam" id="PF05175"/>
    </source>
</evidence>
<dbReference type="PANTHER" id="PTHR47816">
    <property type="entry name" value="RIBOSOMAL RNA SMALL SUBUNIT METHYLTRANSFERASE C"/>
    <property type="match status" value="1"/>
</dbReference>
<accession>A0A6I6CXM6</accession>
<proteinExistence type="predicted"/>
<dbReference type="KEGG" id="ghl:GM160_09805"/>
<protein>
    <submittedName>
        <fullName evidence="5">Methyltransferase</fullName>
    </submittedName>
</protein>